<proteinExistence type="predicted"/>
<dbReference type="InterPro" id="IPR022536">
    <property type="entry name" value="EspC"/>
</dbReference>
<protein>
    <submittedName>
        <fullName evidence="2">ESX-1 secretion-associated protein</fullName>
    </submittedName>
</protein>
<feature type="compositionally biased region" description="Low complexity" evidence="1">
    <location>
        <begin position="83"/>
        <end position="96"/>
    </location>
</feature>
<dbReference type="Proteomes" id="UP000638560">
    <property type="component" value="Unassembled WGS sequence"/>
</dbReference>
<dbReference type="RefSeq" id="WP_196202914.1">
    <property type="nucleotide sequence ID" value="NZ_JADPUN010000192.1"/>
</dbReference>
<evidence type="ECO:0000256" key="1">
    <source>
        <dbReference type="SAM" id="MobiDB-lite"/>
    </source>
</evidence>
<evidence type="ECO:0000313" key="3">
    <source>
        <dbReference type="Proteomes" id="UP000638560"/>
    </source>
</evidence>
<comment type="caution">
    <text evidence="2">The sequence shown here is derived from an EMBL/GenBank/DDBJ whole genome shotgun (WGS) entry which is preliminary data.</text>
</comment>
<reference evidence="2 3" key="1">
    <citation type="submission" date="2020-11" db="EMBL/GenBank/DDBJ databases">
        <title>A novel isolate from a Black sea contaminated sediment with potential to produce alkanes: Plantactinospora alkalitolerans sp. nov.</title>
        <authorList>
            <person name="Carro L."/>
            <person name="Veyisoglu A."/>
            <person name="Guven K."/>
            <person name="Schumann P."/>
            <person name="Klenk H.-P."/>
            <person name="Sahin N."/>
        </authorList>
    </citation>
    <scope>NUCLEOTIDE SEQUENCE [LARGE SCALE GENOMIC DNA]</scope>
    <source>
        <strain evidence="2 3">S1510</strain>
    </source>
</reference>
<feature type="region of interest" description="Disordered" evidence="1">
    <location>
        <begin position="82"/>
        <end position="102"/>
    </location>
</feature>
<name>A0ABS0GYS8_9ACTN</name>
<evidence type="ECO:0000313" key="2">
    <source>
        <dbReference type="EMBL" id="MBF9131357.1"/>
    </source>
</evidence>
<dbReference type="EMBL" id="JADPUN010000192">
    <property type="protein sequence ID" value="MBF9131357.1"/>
    <property type="molecule type" value="Genomic_DNA"/>
</dbReference>
<gene>
    <name evidence="2" type="ORF">I0C86_20665</name>
</gene>
<accession>A0ABS0GYS8</accession>
<dbReference type="Pfam" id="PF10824">
    <property type="entry name" value="T7SS_ESX_EspC"/>
    <property type="match status" value="1"/>
</dbReference>
<organism evidence="2 3">
    <name type="scientific">Plantactinospora alkalitolerans</name>
    <dbReference type="NCBI Taxonomy" id="2789879"/>
    <lineage>
        <taxon>Bacteria</taxon>
        <taxon>Bacillati</taxon>
        <taxon>Actinomycetota</taxon>
        <taxon>Actinomycetes</taxon>
        <taxon>Micromonosporales</taxon>
        <taxon>Micromonosporaceae</taxon>
        <taxon>Plantactinospora</taxon>
    </lineage>
</organism>
<sequence>MAGDGEMRVPVAALHRHAGSADTAADGIETGRAAAAHVQMGAEAYGQICAFLPNLINPLADRTVSALGELASGLHETATRLRTVASSTESTDTASAQRVTASGRHIELPL</sequence>
<keyword evidence="3" id="KW-1185">Reference proteome</keyword>